<accession>A0A495VPD6</accession>
<dbReference type="AlphaFoldDB" id="A0A495VPD6"/>
<dbReference type="OrthoDB" id="3460090at2"/>
<keyword evidence="3 6" id="KW-0812">Transmembrane</keyword>
<dbReference type="GO" id="GO:0015658">
    <property type="term" value="F:branched-chain amino acid transmembrane transporter activity"/>
    <property type="evidence" value="ECO:0007669"/>
    <property type="project" value="InterPro"/>
</dbReference>
<reference evidence="7 8" key="1">
    <citation type="submission" date="2018-10" db="EMBL/GenBank/DDBJ databases">
        <title>Genomic Encyclopedia of Type Strains, Phase IV (KMG-IV): sequencing the most valuable type-strain genomes for metagenomic binning, comparative biology and taxonomic classification.</title>
        <authorList>
            <person name="Goeker M."/>
        </authorList>
    </citation>
    <scope>NUCLEOTIDE SEQUENCE [LARGE SCALE GENOMIC DNA]</scope>
    <source>
        <strain evidence="7 8">DSM 23841</strain>
    </source>
</reference>
<evidence type="ECO:0000256" key="6">
    <source>
        <dbReference type="SAM" id="Phobius"/>
    </source>
</evidence>
<feature type="transmembrane region" description="Helical" evidence="6">
    <location>
        <begin position="117"/>
        <end position="134"/>
    </location>
</feature>
<dbReference type="InterPro" id="IPR001851">
    <property type="entry name" value="ABC_transp_permease"/>
</dbReference>
<evidence type="ECO:0000313" key="8">
    <source>
        <dbReference type="Proteomes" id="UP000270626"/>
    </source>
</evidence>
<keyword evidence="5 6" id="KW-0472">Membrane</keyword>
<keyword evidence="4 6" id="KW-1133">Transmembrane helix</keyword>
<keyword evidence="8" id="KW-1185">Reference proteome</keyword>
<dbReference type="CDD" id="cd06581">
    <property type="entry name" value="TM_PBP1_LivM_like"/>
    <property type="match status" value="1"/>
</dbReference>
<proteinExistence type="predicted"/>
<evidence type="ECO:0000256" key="4">
    <source>
        <dbReference type="ARBA" id="ARBA00022989"/>
    </source>
</evidence>
<dbReference type="GO" id="GO:0005886">
    <property type="term" value="C:plasma membrane"/>
    <property type="evidence" value="ECO:0007669"/>
    <property type="project" value="UniProtKB-SubCell"/>
</dbReference>
<keyword evidence="2" id="KW-1003">Cell membrane</keyword>
<evidence type="ECO:0000256" key="5">
    <source>
        <dbReference type="ARBA" id="ARBA00023136"/>
    </source>
</evidence>
<organism evidence="7 8">
    <name type="scientific">Azonexus fungiphilus</name>
    <dbReference type="NCBI Taxonomy" id="146940"/>
    <lineage>
        <taxon>Bacteria</taxon>
        <taxon>Pseudomonadati</taxon>
        <taxon>Pseudomonadota</taxon>
        <taxon>Betaproteobacteria</taxon>
        <taxon>Rhodocyclales</taxon>
        <taxon>Azonexaceae</taxon>
        <taxon>Azonexus</taxon>
    </lineage>
</organism>
<feature type="transmembrane region" description="Helical" evidence="6">
    <location>
        <begin position="210"/>
        <end position="231"/>
    </location>
</feature>
<feature type="transmembrane region" description="Helical" evidence="6">
    <location>
        <begin position="91"/>
        <end position="110"/>
    </location>
</feature>
<evidence type="ECO:0000256" key="3">
    <source>
        <dbReference type="ARBA" id="ARBA00022692"/>
    </source>
</evidence>
<evidence type="ECO:0000313" key="7">
    <source>
        <dbReference type="EMBL" id="RKT51261.1"/>
    </source>
</evidence>
<dbReference type="PANTHER" id="PTHR30482:SF17">
    <property type="entry name" value="ABC TRANSPORTER ATP-BINDING PROTEIN"/>
    <property type="match status" value="1"/>
</dbReference>
<feature type="transmembrane region" description="Helical" evidence="6">
    <location>
        <begin position="251"/>
        <end position="276"/>
    </location>
</feature>
<sequence>MAFYRPARWQQTAALVVLAALLALPSLLDVLDQSYYIGFATRVLIFALAASSLNLVLGFGGMVSLGHAAFFGVGAYVAAICQQAGLGEGLLVLPLAMAVAGLFALAVGAVSLRTRGVYFIMITLAFAQMTYYLFVSASLWGGEDGLPVYERLRLGGISLAGDAALFFVVLGALTVTMLLFSRLAQARFGRTIQAIRENETRMEALGYPVLRYRLACFAIGGAVAGLAGALLANLSGLASPNLLQWTQSGTLLVMVIIGGVGYLWGGVVGAVVLLLLEEILLAWFAHWHIVLGLLLLAVVLFAPKGVAALFGRRDD</sequence>
<evidence type="ECO:0000256" key="2">
    <source>
        <dbReference type="ARBA" id="ARBA00022475"/>
    </source>
</evidence>
<name>A0A495VPD6_9RHOO</name>
<gene>
    <name evidence="7" type="ORF">DFR40_2474</name>
</gene>
<feature type="transmembrane region" description="Helical" evidence="6">
    <location>
        <begin position="154"/>
        <end position="180"/>
    </location>
</feature>
<dbReference type="PANTHER" id="PTHR30482">
    <property type="entry name" value="HIGH-AFFINITY BRANCHED-CHAIN AMINO ACID TRANSPORT SYSTEM PERMEASE"/>
    <property type="match status" value="1"/>
</dbReference>
<dbReference type="EMBL" id="RBXP01000016">
    <property type="protein sequence ID" value="RKT51261.1"/>
    <property type="molecule type" value="Genomic_DNA"/>
</dbReference>
<feature type="transmembrane region" description="Helical" evidence="6">
    <location>
        <begin position="64"/>
        <end position="85"/>
    </location>
</feature>
<dbReference type="InterPro" id="IPR043428">
    <property type="entry name" value="LivM-like"/>
</dbReference>
<dbReference type="RefSeq" id="WP_121458780.1">
    <property type="nucleotide sequence ID" value="NZ_RBXP01000016.1"/>
</dbReference>
<feature type="transmembrane region" description="Helical" evidence="6">
    <location>
        <begin position="38"/>
        <end position="57"/>
    </location>
</feature>
<comment type="caution">
    <text evidence="7">The sequence shown here is derived from an EMBL/GenBank/DDBJ whole genome shotgun (WGS) entry which is preliminary data.</text>
</comment>
<dbReference type="Proteomes" id="UP000270626">
    <property type="component" value="Unassembled WGS sequence"/>
</dbReference>
<evidence type="ECO:0000256" key="1">
    <source>
        <dbReference type="ARBA" id="ARBA00004651"/>
    </source>
</evidence>
<feature type="transmembrane region" description="Helical" evidence="6">
    <location>
        <begin position="283"/>
        <end position="302"/>
    </location>
</feature>
<comment type="subcellular location">
    <subcellularLocation>
        <location evidence="1">Cell membrane</location>
        <topology evidence="1">Multi-pass membrane protein</topology>
    </subcellularLocation>
</comment>
<protein>
    <submittedName>
        <fullName evidence="7">Amino acid/amide ABC transporter membrane protein 2 (HAAT family)</fullName>
    </submittedName>
</protein>
<dbReference type="Pfam" id="PF02653">
    <property type="entry name" value="BPD_transp_2"/>
    <property type="match status" value="1"/>
</dbReference>